<feature type="domain" description="OTU" evidence="2">
    <location>
        <begin position="9"/>
        <end position="197"/>
    </location>
</feature>
<reference evidence="3" key="1">
    <citation type="submission" date="2023-10" db="EMBL/GenBank/DDBJ databases">
        <authorList>
            <person name="Chen Y."/>
            <person name="Shah S."/>
            <person name="Dougan E. K."/>
            <person name="Thang M."/>
            <person name="Chan C."/>
        </authorList>
    </citation>
    <scope>NUCLEOTIDE SEQUENCE [LARGE SCALE GENOMIC DNA]</scope>
</reference>
<accession>A0ABN9SEP5</accession>
<feature type="compositionally biased region" description="Polar residues" evidence="1">
    <location>
        <begin position="211"/>
        <end position="223"/>
    </location>
</feature>
<feature type="region of interest" description="Disordered" evidence="1">
    <location>
        <begin position="209"/>
        <end position="295"/>
    </location>
</feature>
<dbReference type="SUPFAM" id="SSF54001">
    <property type="entry name" value="Cysteine proteinases"/>
    <property type="match status" value="1"/>
</dbReference>
<feature type="compositionally biased region" description="Basic and acidic residues" evidence="1">
    <location>
        <begin position="280"/>
        <end position="295"/>
    </location>
</feature>
<evidence type="ECO:0000259" key="2">
    <source>
        <dbReference type="PROSITE" id="PS50802"/>
    </source>
</evidence>
<dbReference type="CDD" id="cd22744">
    <property type="entry name" value="OTU"/>
    <property type="match status" value="1"/>
</dbReference>
<proteinExistence type="predicted"/>
<organism evidence="3 4">
    <name type="scientific">Prorocentrum cordatum</name>
    <dbReference type="NCBI Taxonomy" id="2364126"/>
    <lineage>
        <taxon>Eukaryota</taxon>
        <taxon>Sar</taxon>
        <taxon>Alveolata</taxon>
        <taxon>Dinophyceae</taxon>
        <taxon>Prorocentrales</taxon>
        <taxon>Prorocentraceae</taxon>
        <taxon>Prorocentrum</taxon>
    </lineage>
</organism>
<dbReference type="Pfam" id="PF02338">
    <property type="entry name" value="OTU"/>
    <property type="match status" value="1"/>
</dbReference>
<dbReference type="InterPro" id="IPR038765">
    <property type="entry name" value="Papain-like_cys_pep_sf"/>
</dbReference>
<dbReference type="InterPro" id="IPR003323">
    <property type="entry name" value="OTU_dom"/>
</dbReference>
<feature type="non-terminal residue" evidence="3">
    <location>
        <position position="430"/>
    </location>
</feature>
<evidence type="ECO:0000256" key="1">
    <source>
        <dbReference type="SAM" id="MobiDB-lite"/>
    </source>
</evidence>
<gene>
    <name evidence="3" type="ORF">PCOR1329_LOCUS29154</name>
</gene>
<keyword evidence="4" id="KW-1185">Reference proteome</keyword>
<dbReference type="EMBL" id="CAUYUJ010010916">
    <property type="protein sequence ID" value="CAK0830521.1"/>
    <property type="molecule type" value="Genomic_DNA"/>
</dbReference>
<dbReference type="Proteomes" id="UP001189429">
    <property type="component" value="Unassembled WGS sequence"/>
</dbReference>
<protein>
    <recommendedName>
        <fullName evidence="2">OTU domain-containing protein</fullName>
    </recommendedName>
</protein>
<name>A0ABN9SEP5_9DINO</name>
<evidence type="ECO:0000313" key="3">
    <source>
        <dbReference type="EMBL" id="CAK0830521.1"/>
    </source>
</evidence>
<feature type="non-terminal residue" evidence="3">
    <location>
        <position position="1"/>
    </location>
</feature>
<sequence length="430" mass="48908">EKRTEFSSVPVFKAFGDGNCAFRAVFQWEKDPQRETRYVMTNGLPWTKGDKDPETFQTATKFISLMLQACIINLVSFWIVSEKDTEEHGIAFLRELAVAVLKGPAEDEHERAGRQAGVDGESWTTYVKRMSRSGQWADEQMLRALSKAIEHPIIVFVKNSNPGHEGFFTWVYGDHFPTPAIPLYFNGRDHYDLVDEVWARAQGLGLKFRSTEGTPNRAKTTHTMAAPTSKPKPLEEKKEEKNKSKQPSLKGKRSLDADLDQAVITEPLVPPSKKYPPTRKAPDRTKRSKSTHLDGEREWYVAGAVHETLGPLRSPKMSPKTAQGYFNQFMLLVKWTDDHDLVRGKWTDHELKTSRKASRDKVVEYMEIGNLEAYFHHLATTPLSNKAGAKSAVSKAWLDCVKRFMNSLAHSFVRPTMNKDDFGVYMRRLG</sequence>
<feature type="compositionally biased region" description="Basic and acidic residues" evidence="1">
    <location>
        <begin position="232"/>
        <end position="243"/>
    </location>
</feature>
<comment type="caution">
    <text evidence="3">The sequence shown here is derived from an EMBL/GenBank/DDBJ whole genome shotgun (WGS) entry which is preliminary data.</text>
</comment>
<evidence type="ECO:0000313" key="4">
    <source>
        <dbReference type="Proteomes" id="UP001189429"/>
    </source>
</evidence>
<dbReference type="Gene3D" id="3.90.70.80">
    <property type="match status" value="1"/>
</dbReference>
<dbReference type="PROSITE" id="PS50802">
    <property type="entry name" value="OTU"/>
    <property type="match status" value="1"/>
</dbReference>